<evidence type="ECO:0000313" key="1">
    <source>
        <dbReference type="EMBL" id="KAI1729141.1"/>
    </source>
</evidence>
<reference evidence="1" key="1">
    <citation type="submission" date="2022-01" db="EMBL/GenBank/DDBJ databases">
        <title>Genome Sequence Resource for Two Populations of Ditylenchus destructor, the Migratory Endoparasitic Phytonematode.</title>
        <authorList>
            <person name="Zhang H."/>
            <person name="Lin R."/>
            <person name="Xie B."/>
        </authorList>
    </citation>
    <scope>NUCLEOTIDE SEQUENCE</scope>
    <source>
        <strain evidence="1">BazhouSP</strain>
    </source>
</reference>
<sequence length="123" mass="13920">MLLLEAVHNLESVMSVYSSLKSSNYESTHVFTAIILVLHSTVVITHRYSRLKGHKTIIPFKKGWCIESGVNRRHWDGIPHRVPEHEGHGGVNALSKLKWARSNKQGITFHALCLVSRIAWKGN</sequence>
<protein>
    <submittedName>
        <fullName evidence="1">Uncharacterized protein</fullName>
    </submittedName>
</protein>
<dbReference type="Proteomes" id="UP001201812">
    <property type="component" value="Unassembled WGS sequence"/>
</dbReference>
<proteinExistence type="predicted"/>
<keyword evidence="2" id="KW-1185">Reference proteome</keyword>
<organism evidence="1 2">
    <name type="scientific">Ditylenchus destructor</name>
    <dbReference type="NCBI Taxonomy" id="166010"/>
    <lineage>
        <taxon>Eukaryota</taxon>
        <taxon>Metazoa</taxon>
        <taxon>Ecdysozoa</taxon>
        <taxon>Nematoda</taxon>
        <taxon>Chromadorea</taxon>
        <taxon>Rhabditida</taxon>
        <taxon>Tylenchina</taxon>
        <taxon>Tylenchomorpha</taxon>
        <taxon>Sphaerularioidea</taxon>
        <taxon>Anguinidae</taxon>
        <taxon>Anguininae</taxon>
        <taxon>Ditylenchus</taxon>
    </lineage>
</organism>
<dbReference type="AlphaFoldDB" id="A0AAD4RDU4"/>
<gene>
    <name evidence="1" type="ORF">DdX_01362</name>
</gene>
<name>A0AAD4RDU4_9BILA</name>
<comment type="caution">
    <text evidence="1">The sequence shown here is derived from an EMBL/GenBank/DDBJ whole genome shotgun (WGS) entry which is preliminary data.</text>
</comment>
<dbReference type="EMBL" id="JAKKPZ010000001">
    <property type="protein sequence ID" value="KAI1729141.1"/>
    <property type="molecule type" value="Genomic_DNA"/>
</dbReference>
<evidence type="ECO:0000313" key="2">
    <source>
        <dbReference type="Proteomes" id="UP001201812"/>
    </source>
</evidence>
<accession>A0AAD4RDU4</accession>